<protein>
    <submittedName>
        <fullName evidence="2">Uncharacterized protein</fullName>
    </submittedName>
</protein>
<sequence length="91" mass="9736">MKSASQTALEPPPPPIPWMALGGLSACLSLLIIRLWPAGVLLTLGTSMPFTPCLMALGVTVEAWTGSLSRTHPLPPARAEYVDLLHPQDYT</sequence>
<dbReference type="Proteomes" id="UP001152622">
    <property type="component" value="Chromosome 5"/>
</dbReference>
<gene>
    <name evidence="2" type="ORF">SKAU_G00180200</name>
</gene>
<accession>A0A9Q1FM67</accession>
<feature type="transmembrane region" description="Helical" evidence="1">
    <location>
        <begin position="40"/>
        <end position="61"/>
    </location>
</feature>
<proteinExistence type="predicted"/>
<keyword evidence="1" id="KW-0812">Transmembrane</keyword>
<comment type="caution">
    <text evidence="2">The sequence shown here is derived from an EMBL/GenBank/DDBJ whole genome shotgun (WGS) entry which is preliminary data.</text>
</comment>
<dbReference type="AlphaFoldDB" id="A0A9Q1FM67"/>
<name>A0A9Q1FM67_SYNKA</name>
<feature type="transmembrane region" description="Helical" evidence="1">
    <location>
        <begin position="16"/>
        <end position="33"/>
    </location>
</feature>
<keyword evidence="3" id="KW-1185">Reference proteome</keyword>
<reference evidence="2" key="1">
    <citation type="journal article" date="2023" name="Science">
        <title>Genome structures resolve the early diversification of teleost fishes.</title>
        <authorList>
            <person name="Parey E."/>
            <person name="Louis A."/>
            <person name="Montfort J."/>
            <person name="Bouchez O."/>
            <person name="Roques C."/>
            <person name="Iampietro C."/>
            <person name="Lluch J."/>
            <person name="Castinel A."/>
            <person name="Donnadieu C."/>
            <person name="Desvignes T."/>
            <person name="Floi Bucao C."/>
            <person name="Jouanno E."/>
            <person name="Wen M."/>
            <person name="Mejri S."/>
            <person name="Dirks R."/>
            <person name="Jansen H."/>
            <person name="Henkel C."/>
            <person name="Chen W.J."/>
            <person name="Zahm M."/>
            <person name="Cabau C."/>
            <person name="Klopp C."/>
            <person name="Thompson A.W."/>
            <person name="Robinson-Rechavi M."/>
            <person name="Braasch I."/>
            <person name="Lecointre G."/>
            <person name="Bobe J."/>
            <person name="Postlethwait J.H."/>
            <person name="Berthelot C."/>
            <person name="Roest Crollius H."/>
            <person name="Guiguen Y."/>
        </authorList>
    </citation>
    <scope>NUCLEOTIDE SEQUENCE</scope>
    <source>
        <strain evidence="2">WJC10195</strain>
    </source>
</reference>
<dbReference type="EMBL" id="JAINUF010000005">
    <property type="protein sequence ID" value="KAJ8361495.1"/>
    <property type="molecule type" value="Genomic_DNA"/>
</dbReference>
<keyword evidence="1" id="KW-0472">Membrane</keyword>
<dbReference type="PROSITE" id="PS51257">
    <property type="entry name" value="PROKAR_LIPOPROTEIN"/>
    <property type="match status" value="1"/>
</dbReference>
<evidence type="ECO:0000313" key="2">
    <source>
        <dbReference type="EMBL" id="KAJ8361495.1"/>
    </source>
</evidence>
<evidence type="ECO:0000313" key="3">
    <source>
        <dbReference type="Proteomes" id="UP001152622"/>
    </source>
</evidence>
<keyword evidence="1" id="KW-1133">Transmembrane helix</keyword>
<evidence type="ECO:0000256" key="1">
    <source>
        <dbReference type="SAM" id="Phobius"/>
    </source>
</evidence>
<organism evidence="2 3">
    <name type="scientific">Synaphobranchus kaupii</name>
    <name type="common">Kaup's arrowtooth eel</name>
    <dbReference type="NCBI Taxonomy" id="118154"/>
    <lineage>
        <taxon>Eukaryota</taxon>
        <taxon>Metazoa</taxon>
        <taxon>Chordata</taxon>
        <taxon>Craniata</taxon>
        <taxon>Vertebrata</taxon>
        <taxon>Euteleostomi</taxon>
        <taxon>Actinopterygii</taxon>
        <taxon>Neopterygii</taxon>
        <taxon>Teleostei</taxon>
        <taxon>Anguilliformes</taxon>
        <taxon>Synaphobranchidae</taxon>
        <taxon>Synaphobranchus</taxon>
    </lineage>
</organism>